<feature type="region of interest" description="Disordered" evidence="7">
    <location>
        <begin position="674"/>
        <end position="750"/>
    </location>
</feature>
<feature type="compositionally biased region" description="Polar residues" evidence="7">
    <location>
        <begin position="76"/>
        <end position="92"/>
    </location>
</feature>
<evidence type="ECO:0000256" key="1">
    <source>
        <dbReference type="ARBA" id="ARBA00022723"/>
    </source>
</evidence>
<evidence type="ECO:0000256" key="5">
    <source>
        <dbReference type="ARBA" id="ARBA00023125"/>
    </source>
</evidence>
<dbReference type="Pfam" id="PF00105">
    <property type="entry name" value="zf-C4"/>
    <property type="match status" value="1"/>
</dbReference>
<proteinExistence type="predicted"/>
<keyword evidence="3" id="KW-0862">Zinc</keyword>
<dbReference type="Proteomes" id="UP001558613">
    <property type="component" value="Unassembled WGS sequence"/>
</dbReference>
<feature type="compositionally biased region" description="Low complexity" evidence="7">
    <location>
        <begin position="57"/>
        <end position="72"/>
    </location>
</feature>
<evidence type="ECO:0000313" key="9">
    <source>
        <dbReference type="EMBL" id="KAL1260344.1"/>
    </source>
</evidence>
<sequence length="750" mass="84804">MPFLPCSCRRQHSQHDSLSKKSLKISSTSDDSISSIDNSEDEYVPESESCSEESKESLPQPLSSPSSPIVPLDGNADSSSTSMNADKGSSSVEGKETCTDNDCNSEVSVMKLKKTAYGQRVYNKKQYCFYCSKPFCKMARHLAQVHKNEVDVAKALSFPKGSKERRINLDLLRNKGNRLHNTEVLKAGKGVMVPRQQTTAKHVNVKDYMHCLNCQGLFRRKALWRHMQRCNLARKCQVTKPGRSRVQALCAYAEPVPEGVTKKLWKLISDMKQDEVTFAVKSDACIIKFGEHLCNKMGNDKTKHEYIRTKMREAGRLLVCARKVGKLQSIKDFFTPSNFYHVISAVKDTSGFRDEDEVFGIPSLALKLGHNLKKMADIAECEAIIAGDDNGVKNAKTFKQMYTTKWNEFVSASALKTLNEAKWNSPELLPFTEDVKKLHMHLSDQTKLYQEKLKLEKSQKNWSSLAQVTLCDVIVFNRRRAGEVSKMRLNSFLLRNTSHLHSDVADALSEVEQKLCQHFQRVEIRGKRDRKVPILLTPSMLDSMELLVKNRQACGVLDENIFFFAKPMTETSYYKGTDCIRKVAHQCGAKHPKTLSSTKLRKHIATLSKVLNLTDTELDQLADFMGHDIRVHRKFYRLPEGTLQLAKISKVLMALEQGRVTEFKGKNLDEINLDPNEKVNVETDVSESEEEEESESEMPQPKKRRQSSSRSTEEPSVGSKSSGESEMPLPEKQSESPSTSTGKVKPVLWK</sequence>
<evidence type="ECO:0000256" key="6">
    <source>
        <dbReference type="ARBA" id="ARBA00023163"/>
    </source>
</evidence>
<reference evidence="9 10" key="1">
    <citation type="submission" date="2023-09" db="EMBL/GenBank/DDBJ databases">
        <authorList>
            <person name="Wang M."/>
        </authorList>
    </citation>
    <scope>NUCLEOTIDE SEQUENCE [LARGE SCALE GENOMIC DNA]</scope>
    <source>
        <strain evidence="9">GT-2023</strain>
        <tissue evidence="9">Liver</tissue>
    </source>
</reference>
<comment type="caution">
    <text evidence="9">The sequence shown here is derived from an EMBL/GenBank/DDBJ whole genome shotgun (WGS) entry which is preliminary data.</text>
</comment>
<feature type="compositionally biased region" description="Low complexity" evidence="7">
    <location>
        <begin position="24"/>
        <end position="37"/>
    </location>
</feature>
<feature type="compositionally biased region" description="Acidic residues" evidence="7">
    <location>
        <begin position="684"/>
        <end position="696"/>
    </location>
</feature>
<evidence type="ECO:0000256" key="7">
    <source>
        <dbReference type="SAM" id="MobiDB-lite"/>
    </source>
</evidence>
<keyword evidence="6" id="KW-0804">Transcription</keyword>
<keyword evidence="2" id="KW-0863">Zinc-finger</keyword>
<evidence type="ECO:0000256" key="3">
    <source>
        <dbReference type="ARBA" id="ARBA00022833"/>
    </source>
</evidence>
<keyword evidence="5" id="KW-0238">DNA-binding</keyword>
<dbReference type="InterPro" id="IPR001628">
    <property type="entry name" value="Znf_hrmn_rcpt"/>
</dbReference>
<dbReference type="PANTHER" id="PTHR33480:SF5">
    <property type="entry name" value="SI:DKEY-51D8.9"/>
    <property type="match status" value="1"/>
</dbReference>
<evidence type="ECO:0000256" key="2">
    <source>
        <dbReference type="ARBA" id="ARBA00022771"/>
    </source>
</evidence>
<name>A0ABR3M5D9_9TELE</name>
<evidence type="ECO:0000259" key="8">
    <source>
        <dbReference type="Pfam" id="PF00105"/>
    </source>
</evidence>
<feature type="domain" description="Nuclear receptor" evidence="8">
    <location>
        <begin position="195"/>
        <end position="252"/>
    </location>
</feature>
<dbReference type="PANTHER" id="PTHR33480">
    <property type="entry name" value="SET DOMAIN-CONTAINING PROTEIN-RELATED"/>
    <property type="match status" value="1"/>
</dbReference>
<accession>A0ABR3M5D9</accession>
<evidence type="ECO:0000256" key="4">
    <source>
        <dbReference type="ARBA" id="ARBA00023015"/>
    </source>
</evidence>
<evidence type="ECO:0000313" key="10">
    <source>
        <dbReference type="Proteomes" id="UP001558613"/>
    </source>
</evidence>
<protein>
    <recommendedName>
        <fullName evidence="8">Nuclear receptor domain-containing protein</fullName>
    </recommendedName>
</protein>
<feature type="region of interest" description="Disordered" evidence="7">
    <location>
        <begin position="1"/>
        <end position="100"/>
    </location>
</feature>
<gene>
    <name evidence="9" type="ORF">QQF64_008171</name>
</gene>
<dbReference type="EMBL" id="JAYMGO010000015">
    <property type="protein sequence ID" value="KAL1260344.1"/>
    <property type="molecule type" value="Genomic_DNA"/>
</dbReference>
<keyword evidence="1" id="KW-0479">Metal-binding</keyword>
<keyword evidence="4" id="KW-0805">Transcription regulation</keyword>
<keyword evidence="10" id="KW-1185">Reference proteome</keyword>
<organism evidence="9 10">
    <name type="scientific">Cirrhinus molitorella</name>
    <name type="common">mud carp</name>
    <dbReference type="NCBI Taxonomy" id="172907"/>
    <lineage>
        <taxon>Eukaryota</taxon>
        <taxon>Metazoa</taxon>
        <taxon>Chordata</taxon>
        <taxon>Craniata</taxon>
        <taxon>Vertebrata</taxon>
        <taxon>Euteleostomi</taxon>
        <taxon>Actinopterygii</taxon>
        <taxon>Neopterygii</taxon>
        <taxon>Teleostei</taxon>
        <taxon>Ostariophysi</taxon>
        <taxon>Cypriniformes</taxon>
        <taxon>Cyprinidae</taxon>
        <taxon>Labeoninae</taxon>
        <taxon>Labeonini</taxon>
        <taxon>Cirrhinus</taxon>
    </lineage>
</organism>
<feature type="compositionally biased region" description="Acidic residues" evidence="7">
    <location>
        <begin position="38"/>
        <end position="51"/>
    </location>
</feature>